<evidence type="ECO:0000313" key="6">
    <source>
        <dbReference type="RefSeq" id="XP_033536941.1"/>
    </source>
</evidence>
<dbReference type="PANTHER" id="PTHR35186:SF4">
    <property type="entry name" value="PRION-INHIBITION AND PROPAGATION HELO DOMAIN-CONTAINING PROTEIN"/>
    <property type="match status" value="1"/>
</dbReference>
<dbReference type="EMBL" id="ML975151">
    <property type="protein sequence ID" value="KAF1815310.1"/>
    <property type="molecule type" value="Genomic_DNA"/>
</dbReference>
<gene>
    <name evidence="4 6" type="ORF">P152DRAFT_479259</name>
</gene>
<feature type="compositionally biased region" description="Low complexity" evidence="1">
    <location>
        <begin position="306"/>
        <end position="321"/>
    </location>
</feature>
<sequence>MSGVEVASLALAVLPVFIYAAEHLKGYGIKQEEFLMDLKFEVAFLNMNLQTVVKSLAGIPDERRQRLLSIQNAQDMENIWRSEDIVQALKIRLDPGFDLFLDTLKSILEHLEKLLANLSTMTHPKDSKGPEDLRYTCANLYKLCAIPQSDLTRFDKIFAIHKHRRNNRILDTIQKYNEKLERIILRSSSSWFEPTSSSELGRRRSRHLIELRPLLRTLYTTLGGLWPCDCPQRHEARLCLLKCRDSEDTEHEYVYFDFLMSLRTEEASQYCKWVEGKLRIELEHTLQEDSTRTVRFHLDDQASMHSSTVTESPTSPSSSTPLIHSGRRRSIRFAQTKIEQLCEILALSYRHTNSPEILFDGSSLWHVTSRRPVRRQSLKQRLGMDQPLIDTSLAILLSGERKFSLRDKKILSVTLAHSLLQFCEGPWLSKEWSKEHISFLHQGKDDLLDPDLRRPYVSTLFLENEIEETPDELYRTHPNPSVLALGILLLEIEFDSTIESKRQAEDYGDDGRPTINTDLFAASRLLNDVEEDVYINHKNAVSACLYCNFYDGDDFSLDNPDFRQAVYDNIVAPLEDELYHAYKLTSDDIGLN</sequence>
<evidence type="ECO:0000256" key="1">
    <source>
        <dbReference type="SAM" id="MobiDB-lite"/>
    </source>
</evidence>
<reference evidence="4 6" key="1">
    <citation type="submission" date="2020-01" db="EMBL/GenBank/DDBJ databases">
        <authorList>
            <consortium name="DOE Joint Genome Institute"/>
            <person name="Haridas S."/>
            <person name="Albert R."/>
            <person name="Binder M."/>
            <person name="Bloem J."/>
            <person name="Labutti K."/>
            <person name="Salamov A."/>
            <person name="Andreopoulos B."/>
            <person name="Baker S.E."/>
            <person name="Barry K."/>
            <person name="Bills G."/>
            <person name="Bluhm B.H."/>
            <person name="Cannon C."/>
            <person name="Castanera R."/>
            <person name="Culley D.E."/>
            <person name="Daum C."/>
            <person name="Ezra D."/>
            <person name="Gonzalez J.B."/>
            <person name="Henrissat B."/>
            <person name="Kuo A."/>
            <person name="Liang C."/>
            <person name="Lipzen A."/>
            <person name="Lutzoni F."/>
            <person name="Magnuson J."/>
            <person name="Mondo S."/>
            <person name="Nolan M."/>
            <person name="Ohm R."/>
            <person name="Pangilinan J."/>
            <person name="Park H.-J."/>
            <person name="Ramirez L."/>
            <person name="Alfaro M."/>
            <person name="Sun H."/>
            <person name="Tritt A."/>
            <person name="Yoshinaga Y."/>
            <person name="Zwiers L.-H."/>
            <person name="Turgeon B.G."/>
            <person name="Goodwin S.B."/>
            <person name="Spatafora J.W."/>
            <person name="Crous P.W."/>
            <person name="Grigoriev I.V."/>
        </authorList>
    </citation>
    <scope>NUCLEOTIDE SEQUENCE</scope>
    <source>
        <strain evidence="4 6">CBS 781.70</strain>
    </source>
</reference>
<dbReference type="AlphaFoldDB" id="A0A6G1GBN3"/>
<dbReference type="RefSeq" id="XP_033536941.1">
    <property type="nucleotide sequence ID" value="XM_033681700.1"/>
</dbReference>
<reference evidence="6" key="3">
    <citation type="submission" date="2025-04" db="UniProtKB">
        <authorList>
            <consortium name="RefSeq"/>
        </authorList>
    </citation>
    <scope>IDENTIFICATION</scope>
    <source>
        <strain evidence="6">CBS 781.70</strain>
    </source>
</reference>
<evidence type="ECO:0000313" key="4">
    <source>
        <dbReference type="EMBL" id="KAF1815310.1"/>
    </source>
</evidence>
<dbReference type="Proteomes" id="UP000504638">
    <property type="component" value="Unplaced"/>
</dbReference>
<feature type="region of interest" description="Disordered" evidence="1">
    <location>
        <begin position="305"/>
        <end position="324"/>
    </location>
</feature>
<keyword evidence="2" id="KW-0732">Signal</keyword>
<organism evidence="4">
    <name type="scientific">Eremomyces bilateralis CBS 781.70</name>
    <dbReference type="NCBI Taxonomy" id="1392243"/>
    <lineage>
        <taxon>Eukaryota</taxon>
        <taxon>Fungi</taxon>
        <taxon>Dikarya</taxon>
        <taxon>Ascomycota</taxon>
        <taxon>Pezizomycotina</taxon>
        <taxon>Dothideomycetes</taxon>
        <taxon>Dothideomycetes incertae sedis</taxon>
        <taxon>Eremomycetales</taxon>
        <taxon>Eremomycetaceae</taxon>
        <taxon>Eremomyces</taxon>
    </lineage>
</organism>
<evidence type="ECO:0000259" key="3">
    <source>
        <dbReference type="Pfam" id="PF24476"/>
    </source>
</evidence>
<dbReference type="GeneID" id="54422270"/>
<feature type="signal peptide" evidence="2">
    <location>
        <begin position="1"/>
        <end position="20"/>
    </location>
</feature>
<evidence type="ECO:0000313" key="5">
    <source>
        <dbReference type="Proteomes" id="UP000504638"/>
    </source>
</evidence>
<proteinExistence type="predicted"/>
<feature type="chain" id="PRO_5044631989" description="DUF7580 domain-containing protein" evidence="2">
    <location>
        <begin position="21"/>
        <end position="592"/>
    </location>
</feature>
<feature type="domain" description="DUF7580" evidence="3">
    <location>
        <begin position="211"/>
        <end position="578"/>
    </location>
</feature>
<protein>
    <recommendedName>
        <fullName evidence="3">DUF7580 domain-containing protein</fullName>
    </recommendedName>
</protein>
<dbReference type="OrthoDB" id="3565018at2759"/>
<dbReference type="InterPro" id="IPR056002">
    <property type="entry name" value="DUF7580"/>
</dbReference>
<keyword evidence="5" id="KW-1185">Reference proteome</keyword>
<accession>A0A6G1GBN3</accession>
<dbReference type="PANTHER" id="PTHR35186">
    <property type="entry name" value="ANK_REP_REGION DOMAIN-CONTAINING PROTEIN"/>
    <property type="match status" value="1"/>
</dbReference>
<evidence type="ECO:0000256" key="2">
    <source>
        <dbReference type="SAM" id="SignalP"/>
    </source>
</evidence>
<reference evidence="6" key="2">
    <citation type="submission" date="2020-04" db="EMBL/GenBank/DDBJ databases">
        <authorList>
            <consortium name="NCBI Genome Project"/>
        </authorList>
    </citation>
    <scope>NUCLEOTIDE SEQUENCE</scope>
    <source>
        <strain evidence="6">CBS 781.70</strain>
    </source>
</reference>
<name>A0A6G1GBN3_9PEZI</name>
<dbReference type="Pfam" id="PF24476">
    <property type="entry name" value="DUF7580"/>
    <property type="match status" value="1"/>
</dbReference>